<dbReference type="Proteomes" id="UP001319867">
    <property type="component" value="Chromosome"/>
</dbReference>
<evidence type="ECO:0008006" key="3">
    <source>
        <dbReference type="Google" id="ProtNLM"/>
    </source>
</evidence>
<sequence>MNILFATTLCSSQVNTDLRPQVKSPEVNKFEQYMNMPVNLVSGTPQVSIPIYTLEYGGLTLPISLEYDASGVKVESIASSVGQNWSLNVGGVVSRNTKGAPDEGSVGYPKSSIMVNGYYKDYGLSKLDTELSTYSNVENSRYLQFNWWLEDVNAGKKDSQPDLFYFSTPEGGSKFVFNDQRKVVYLENTDFIIQEEYVPSYFKTWMVTSPKGTKYKFGLDTGTEFGANNAVEKNYSNQSIDEIAFANNFIINSWFLTEISNYTSANKIQLEYVDNNYTHTTISKPIVQSSFLCLPNMLPSTNCDITAESQYATLAENPANTTSQSHVISKLISKIKAGTTQINFIYSNRDDLTPEFGVTPKRLDEIQITVVNPVTQASEIIKKIKFSYTTLQSAITTGSKGATDIKRLQLTGITEMNANEQLTKPYTFFYNSTSLPSKLSFAQDKWGYYNGKTQNPSLFPPAGITLNASLYADRKVDLSFAMAGILEQIIYPTKGSVNFQYESHKSDVAVDVYYDVNNSSALVPSISSTQSTDGIKSSLFTYVASDTETLLLTANLNYNPMGSAGCSPSSTLKAASLVDMVTNTEIAAILYQGATTSKTISLPIDKALLVNGRQYQLIAQGYGGTNGMNFMCNICSAKIDRVPIIPIYDVGGLRIKKIVHKEDESSVIKETNYTYAQPKIVSNPKLFYPTQWDVNSNAYLPNYYSIVPQNAVIFNQTLVNNSYSIGFDKGSYYTFSTGFDPLDINFMGPTISYAEVNQTDGNGTTKHFFNRYKGYFELNSFNSDYGIPPLPKSQSLLAGEKQSVLTLNTTGQTVQKSEFEYNYIGSNTTVKGVVPSVYFGQGGYVILFNVYTLQGQTKTLKTETETTSLKGQDVTVTKNYEYTGFNHYQPTKIITANSKGEQLISKMYYPNDLATEPLMSELISQNRKANPIRTENYNGTVKLSEQKMSYAKDASTSNLVLPKSTYSAKFPNSFPTIANIGNLEKKLTYDSYDSSGNLMQYTPEGGAPVTILWGYNKMQPIAKIENTTTTQLKNALGVSDLNAVNESNLTAINALRLGLPNAMVTTYTHIPLVGVSSITDPKGQTVYYNYDGLGRLKNVKDAQGNIISENEYHYKN</sequence>
<keyword evidence="2" id="KW-1185">Reference proteome</keyword>
<reference evidence="1 2" key="1">
    <citation type="journal article" date="2022" name="Int. J. Syst. Evol. Microbiol.">
        <title>Flavobacterium ammonificans sp. nov. and Flavobacterium ammoniigenes sp. nov., ammonifying bacteria isolated from surface river water.</title>
        <authorList>
            <person name="Watanabe K."/>
            <person name="Kitamura T."/>
            <person name="Ogata Y."/>
            <person name="Shindo C."/>
            <person name="Suda W."/>
        </authorList>
    </citation>
    <scope>NUCLEOTIDE SEQUENCE [LARGE SCALE GENOMIC DNA]</scope>
    <source>
        <strain evidence="1 2">GENT5</strain>
    </source>
</reference>
<dbReference type="InterPro" id="IPR006530">
    <property type="entry name" value="YD"/>
</dbReference>
<dbReference type="EMBL" id="AP025184">
    <property type="protein sequence ID" value="BDB55424.1"/>
    <property type="molecule type" value="Genomic_DNA"/>
</dbReference>
<protein>
    <recommendedName>
        <fullName evidence="3">YD repeat-containing protein</fullName>
    </recommendedName>
</protein>
<name>A0ABM7V779_9FLAO</name>
<dbReference type="NCBIfam" id="TIGR01643">
    <property type="entry name" value="YD_repeat_2x"/>
    <property type="match status" value="1"/>
</dbReference>
<gene>
    <name evidence="1" type="ORF">GENT5_17290</name>
</gene>
<reference evidence="1 2" key="2">
    <citation type="journal article" date="2022" name="Microorganisms">
        <title>Complete Genome Sequences of Two Flavobacterium ammonificans Strains and a Flavobacterium ammoniigenes Strain of Ammonifying Bacterioplankton Isolated from Surface River Water.</title>
        <authorList>
            <person name="Suda W."/>
            <person name="Ogata Y."/>
            <person name="Shindo C."/>
            <person name="Watanabe K."/>
        </authorList>
    </citation>
    <scope>NUCLEOTIDE SEQUENCE [LARGE SCALE GENOMIC DNA]</scope>
    <source>
        <strain evidence="1 2">GENT5</strain>
    </source>
</reference>
<evidence type="ECO:0000313" key="2">
    <source>
        <dbReference type="Proteomes" id="UP001319867"/>
    </source>
</evidence>
<organism evidence="1 2">
    <name type="scientific">Flavobacterium ammoniigenes</name>
    <dbReference type="NCBI Taxonomy" id="1751095"/>
    <lineage>
        <taxon>Bacteria</taxon>
        <taxon>Pseudomonadati</taxon>
        <taxon>Bacteroidota</taxon>
        <taxon>Flavobacteriia</taxon>
        <taxon>Flavobacteriales</taxon>
        <taxon>Flavobacteriaceae</taxon>
        <taxon>Flavobacterium</taxon>
    </lineage>
</organism>
<proteinExistence type="predicted"/>
<accession>A0ABM7V779</accession>
<evidence type="ECO:0000313" key="1">
    <source>
        <dbReference type="EMBL" id="BDB55424.1"/>
    </source>
</evidence>